<name>A0A7K3S2U4_9ACTN</name>
<evidence type="ECO:0000313" key="3">
    <source>
        <dbReference type="Proteomes" id="UP000469670"/>
    </source>
</evidence>
<dbReference type="EMBL" id="JAAGMP010001186">
    <property type="protein sequence ID" value="NEC21826.1"/>
    <property type="molecule type" value="Genomic_DNA"/>
</dbReference>
<proteinExistence type="predicted"/>
<dbReference type="Proteomes" id="UP000469670">
    <property type="component" value="Unassembled WGS sequence"/>
</dbReference>
<organism evidence="2 3">
    <name type="scientific">Streptomyces parvus</name>
    <dbReference type="NCBI Taxonomy" id="66428"/>
    <lineage>
        <taxon>Bacteria</taxon>
        <taxon>Bacillati</taxon>
        <taxon>Actinomycetota</taxon>
        <taxon>Actinomycetes</taxon>
        <taxon>Kitasatosporales</taxon>
        <taxon>Streptomycetaceae</taxon>
        <taxon>Streptomyces</taxon>
    </lineage>
</organism>
<accession>A0A7K3S2U4</accession>
<protein>
    <submittedName>
        <fullName evidence="2">Uncharacterized protein</fullName>
    </submittedName>
</protein>
<sequence length="174" mass="19105">MNPTPSRRPASEFSVGARRFISSLRDSFLHDEDLDNDLNAALGADEGPMGVAGSKRQREPRRGLFRCTAPTRDRGTVPALGRSVTRLDRMLGHLVSIAEEREWEPPYPNVADLINRGRALRLQTPCTPREFTASQAHLRLMAMVALDLLDELSDDEPEEALAISPSSGTDGGRA</sequence>
<dbReference type="AlphaFoldDB" id="A0A7K3S2U4"/>
<reference evidence="2 3" key="1">
    <citation type="submission" date="2020-01" db="EMBL/GenBank/DDBJ databases">
        <title>Insect and environment-associated Actinomycetes.</title>
        <authorList>
            <person name="Currrie C."/>
            <person name="Chevrette M."/>
            <person name="Carlson C."/>
            <person name="Stubbendieck R."/>
            <person name="Wendt-Pienkowski E."/>
        </authorList>
    </citation>
    <scope>NUCLEOTIDE SEQUENCE [LARGE SCALE GENOMIC DNA]</scope>
    <source>
        <strain evidence="2 3">SID7590</strain>
    </source>
</reference>
<evidence type="ECO:0000313" key="2">
    <source>
        <dbReference type="EMBL" id="NEC21826.1"/>
    </source>
</evidence>
<gene>
    <name evidence="2" type="ORF">G3I50_26805</name>
</gene>
<dbReference type="RefSeq" id="WP_164206158.1">
    <property type="nucleotide sequence ID" value="NZ_JAAGMP010001186.1"/>
</dbReference>
<feature type="region of interest" description="Disordered" evidence="1">
    <location>
        <begin position="155"/>
        <end position="174"/>
    </location>
</feature>
<evidence type="ECO:0000256" key="1">
    <source>
        <dbReference type="SAM" id="MobiDB-lite"/>
    </source>
</evidence>
<feature type="region of interest" description="Disordered" evidence="1">
    <location>
        <begin position="40"/>
        <end position="60"/>
    </location>
</feature>
<comment type="caution">
    <text evidence="2">The sequence shown here is derived from an EMBL/GenBank/DDBJ whole genome shotgun (WGS) entry which is preliminary data.</text>
</comment>